<dbReference type="InterPro" id="IPR036390">
    <property type="entry name" value="WH_DNA-bd_sf"/>
</dbReference>
<dbReference type="InterPro" id="IPR036388">
    <property type="entry name" value="WH-like_DNA-bd_sf"/>
</dbReference>
<keyword evidence="7" id="KW-0233">DNA recombination</keyword>
<keyword evidence="4 11" id="KW-0378">Hydrolase</keyword>
<dbReference type="AlphaFoldDB" id="A0A5C5XKE3"/>
<evidence type="ECO:0000256" key="3">
    <source>
        <dbReference type="ARBA" id="ARBA00022763"/>
    </source>
</evidence>
<keyword evidence="1" id="KW-0963">Cytoplasm</keyword>
<accession>A0A5C5XKE3</accession>
<keyword evidence="5" id="KW-0067">ATP-binding</keyword>
<keyword evidence="8" id="KW-0234">DNA repair</keyword>
<dbReference type="EC" id="3.6.4.12" evidence="11"/>
<dbReference type="GO" id="GO:0005524">
    <property type="term" value="F:ATP binding"/>
    <property type="evidence" value="ECO:0007669"/>
    <property type="project" value="UniProtKB-KW"/>
</dbReference>
<dbReference type="PANTHER" id="PTHR42848">
    <property type="match status" value="1"/>
</dbReference>
<feature type="compositionally biased region" description="Polar residues" evidence="9">
    <location>
        <begin position="306"/>
        <end position="315"/>
    </location>
</feature>
<dbReference type="InterPro" id="IPR004605">
    <property type="entry name" value="DNA_helicase_Holl-junc_RuvB"/>
</dbReference>
<dbReference type="Proteomes" id="UP000316095">
    <property type="component" value="Unassembled WGS sequence"/>
</dbReference>
<evidence type="ECO:0000256" key="9">
    <source>
        <dbReference type="SAM" id="MobiDB-lite"/>
    </source>
</evidence>
<dbReference type="Gene3D" id="1.10.8.60">
    <property type="match status" value="1"/>
</dbReference>
<comment type="caution">
    <text evidence="11">The sequence shown here is derived from an EMBL/GenBank/DDBJ whole genome shotgun (WGS) entry which is preliminary data.</text>
</comment>
<dbReference type="Pfam" id="PF05496">
    <property type="entry name" value="RuvB_N"/>
    <property type="match status" value="1"/>
</dbReference>
<evidence type="ECO:0000259" key="10">
    <source>
        <dbReference type="SMART" id="SM00382"/>
    </source>
</evidence>
<organism evidence="11 12">
    <name type="scientific">Rubinisphaera italica</name>
    <dbReference type="NCBI Taxonomy" id="2527969"/>
    <lineage>
        <taxon>Bacteria</taxon>
        <taxon>Pseudomonadati</taxon>
        <taxon>Planctomycetota</taxon>
        <taxon>Planctomycetia</taxon>
        <taxon>Planctomycetales</taxon>
        <taxon>Planctomycetaceae</taxon>
        <taxon>Rubinisphaera</taxon>
    </lineage>
</organism>
<dbReference type="Pfam" id="PF17864">
    <property type="entry name" value="AAA_lid_4"/>
    <property type="match status" value="1"/>
</dbReference>
<evidence type="ECO:0000256" key="4">
    <source>
        <dbReference type="ARBA" id="ARBA00022801"/>
    </source>
</evidence>
<dbReference type="Gene3D" id="1.10.10.10">
    <property type="entry name" value="Winged helix-like DNA-binding domain superfamily/Winged helix DNA-binding domain"/>
    <property type="match status" value="1"/>
</dbReference>
<keyword evidence="11" id="KW-0347">Helicase</keyword>
<dbReference type="GO" id="GO:0009378">
    <property type="term" value="F:four-way junction helicase activity"/>
    <property type="evidence" value="ECO:0007669"/>
    <property type="project" value="InterPro"/>
</dbReference>
<dbReference type="SUPFAM" id="SSF46785">
    <property type="entry name" value="Winged helix' DNA-binding domain"/>
    <property type="match status" value="1"/>
</dbReference>
<evidence type="ECO:0000313" key="11">
    <source>
        <dbReference type="EMBL" id="TWT62843.1"/>
    </source>
</evidence>
<reference evidence="11 12" key="1">
    <citation type="submission" date="2019-02" db="EMBL/GenBank/DDBJ databases">
        <title>Deep-cultivation of Planctomycetes and their phenomic and genomic characterization uncovers novel biology.</title>
        <authorList>
            <person name="Wiegand S."/>
            <person name="Jogler M."/>
            <person name="Boedeker C."/>
            <person name="Pinto D."/>
            <person name="Vollmers J."/>
            <person name="Rivas-Marin E."/>
            <person name="Kohn T."/>
            <person name="Peeters S.H."/>
            <person name="Heuer A."/>
            <person name="Rast P."/>
            <person name="Oberbeckmann S."/>
            <person name="Bunk B."/>
            <person name="Jeske O."/>
            <person name="Meyerdierks A."/>
            <person name="Storesund J.E."/>
            <person name="Kallscheuer N."/>
            <person name="Luecker S."/>
            <person name="Lage O.M."/>
            <person name="Pohl T."/>
            <person name="Merkel B.J."/>
            <person name="Hornburger P."/>
            <person name="Mueller R.-W."/>
            <person name="Bruemmer F."/>
            <person name="Labrenz M."/>
            <person name="Spormann A.M."/>
            <person name="Op Den Camp H."/>
            <person name="Overmann J."/>
            <person name="Amann R."/>
            <person name="Jetten M.S.M."/>
            <person name="Mascher T."/>
            <person name="Medema M.H."/>
            <person name="Devos D.P."/>
            <person name="Kaster A.-K."/>
            <person name="Ovreas L."/>
            <person name="Rohde M."/>
            <person name="Galperin M.Y."/>
            <person name="Jogler C."/>
        </authorList>
    </citation>
    <scope>NUCLEOTIDE SEQUENCE [LARGE SCALE GENOMIC DNA]</scope>
    <source>
        <strain evidence="11 12">Pan54</strain>
    </source>
</reference>
<dbReference type="InterPro" id="IPR008823">
    <property type="entry name" value="RuvB_wg_C"/>
</dbReference>
<dbReference type="InterPro" id="IPR008824">
    <property type="entry name" value="RuvB-like_N"/>
</dbReference>
<evidence type="ECO:0000256" key="1">
    <source>
        <dbReference type="ARBA" id="ARBA00022490"/>
    </source>
</evidence>
<feature type="region of interest" description="Disordered" evidence="9">
    <location>
        <begin position="293"/>
        <end position="315"/>
    </location>
</feature>
<dbReference type="InterPro" id="IPR041445">
    <property type="entry name" value="AAA_lid_4"/>
</dbReference>
<gene>
    <name evidence="11" type="primary">ruvB_3</name>
    <name evidence="11" type="ORF">Pan54_35890</name>
</gene>
<dbReference type="GO" id="GO:0016787">
    <property type="term" value="F:hydrolase activity"/>
    <property type="evidence" value="ECO:0007669"/>
    <property type="project" value="UniProtKB-KW"/>
</dbReference>
<dbReference type="Gene3D" id="3.40.50.300">
    <property type="entry name" value="P-loop containing nucleotide triphosphate hydrolases"/>
    <property type="match status" value="1"/>
</dbReference>
<keyword evidence="2" id="KW-0547">Nucleotide-binding</keyword>
<dbReference type="EMBL" id="SJPG01000001">
    <property type="protein sequence ID" value="TWT62843.1"/>
    <property type="molecule type" value="Genomic_DNA"/>
</dbReference>
<evidence type="ECO:0000256" key="8">
    <source>
        <dbReference type="ARBA" id="ARBA00023204"/>
    </source>
</evidence>
<dbReference type="PANTHER" id="PTHR42848:SF1">
    <property type="entry name" value="HOLLIDAY JUNCTION BRANCH MIGRATION COMPLEX SUBUNIT RUVB"/>
    <property type="match status" value="1"/>
</dbReference>
<keyword evidence="6" id="KW-0238">DNA-binding</keyword>
<evidence type="ECO:0000256" key="7">
    <source>
        <dbReference type="ARBA" id="ARBA00023172"/>
    </source>
</evidence>
<dbReference type="GO" id="GO:0006281">
    <property type="term" value="P:DNA repair"/>
    <property type="evidence" value="ECO:0007669"/>
    <property type="project" value="UniProtKB-KW"/>
</dbReference>
<dbReference type="CDD" id="cd00009">
    <property type="entry name" value="AAA"/>
    <property type="match status" value="1"/>
</dbReference>
<keyword evidence="12" id="KW-1185">Reference proteome</keyword>
<dbReference type="SMART" id="SM00382">
    <property type="entry name" value="AAA"/>
    <property type="match status" value="1"/>
</dbReference>
<dbReference type="GO" id="GO:0006310">
    <property type="term" value="P:DNA recombination"/>
    <property type="evidence" value="ECO:0007669"/>
    <property type="project" value="UniProtKB-KW"/>
</dbReference>
<dbReference type="InterPro" id="IPR003593">
    <property type="entry name" value="AAA+_ATPase"/>
</dbReference>
<dbReference type="Pfam" id="PF05491">
    <property type="entry name" value="WHD_RuvB"/>
    <property type="match status" value="1"/>
</dbReference>
<evidence type="ECO:0000313" key="12">
    <source>
        <dbReference type="Proteomes" id="UP000316095"/>
    </source>
</evidence>
<name>A0A5C5XKE3_9PLAN</name>
<dbReference type="RefSeq" id="WP_242631357.1">
    <property type="nucleotide sequence ID" value="NZ_SJPG01000001.1"/>
</dbReference>
<evidence type="ECO:0000256" key="6">
    <source>
        <dbReference type="ARBA" id="ARBA00023125"/>
    </source>
</evidence>
<dbReference type="SUPFAM" id="SSF52540">
    <property type="entry name" value="P-loop containing nucleoside triphosphate hydrolases"/>
    <property type="match status" value="1"/>
</dbReference>
<proteinExistence type="predicted"/>
<protein>
    <submittedName>
        <fullName evidence="11">Holliday junction ATP-dependent DNA helicase RuvB</fullName>
        <ecNumber evidence="11">3.6.4.12</ecNumber>
    </submittedName>
</protein>
<dbReference type="InterPro" id="IPR027417">
    <property type="entry name" value="P-loop_NTPase"/>
</dbReference>
<evidence type="ECO:0000256" key="5">
    <source>
        <dbReference type="ARBA" id="ARBA00022840"/>
    </source>
</evidence>
<sequence length="315" mass="35380">MNDVNEYVPNSINQIIGQRQVRDVVEVALDAAQIDGKRFDHSLLVGPAGMGKSMSANIIAAEMATEFYEVLGQSISSPADLNALLLQAKDRDIIHIDEAHELKKEFQTALYLAIDKQTIFVNGGKNKPVGIPIADFTLLLSTTDEYDLLQPLRDRMRLTLKFDFYSDLDLMHLVSHRARALSWELEENVPVEIAIRGKGIPRIALRLLQSARRVCRAEGEEMIRCHHLHRACQLDGLDQLGLDRTEQKYLSLLKEGPLRLNVIASSLGLPSRTVSTVTEQFLMRAGLIAKDDQSRRQLTDKGHSHLSPTRQQVDQ</sequence>
<feature type="domain" description="AAA+ ATPase" evidence="10">
    <location>
        <begin position="38"/>
        <end position="168"/>
    </location>
</feature>
<dbReference type="GO" id="GO:0003677">
    <property type="term" value="F:DNA binding"/>
    <property type="evidence" value="ECO:0007669"/>
    <property type="project" value="UniProtKB-KW"/>
</dbReference>
<evidence type="ECO:0000256" key="2">
    <source>
        <dbReference type="ARBA" id="ARBA00022741"/>
    </source>
</evidence>
<keyword evidence="3" id="KW-0227">DNA damage</keyword>
<feature type="compositionally biased region" description="Basic and acidic residues" evidence="9">
    <location>
        <begin position="293"/>
        <end position="303"/>
    </location>
</feature>